<keyword evidence="3" id="KW-1185">Reference proteome</keyword>
<organism evidence="2 3">
    <name type="scientific">Spermophilus dauricus</name>
    <name type="common">Daurian ground squirrel</name>
    <dbReference type="NCBI Taxonomy" id="99837"/>
    <lineage>
        <taxon>Eukaryota</taxon>
        <taxon>Metazoa</taxon>
        <taxon>Chordata</taxon>
        <taxon>Craniata</taxon>
        <taxon>Vertebrata</taxon>
        <taxon>Euteleostomi</taxon>
        <taxon>Mammalia</taxon>
        <taxon>Eutheria</taxon>
        <taxon>Euarchontoglires</taxon>
        <taxon>Glires</taxon>
        <taxon>Rodentia</taxon>
        <taxon>Sciuromorpha</taxon>
        <taxon>Sciuridae</taxon>
        <taxon>Xerinae</taxon>
        <taxon>Marmotini</taxon>
        <taxon>Spermophilus</taxon>
    </lineage>
</organism>
<dbReference type="PANTHER" id="PTHR10656:SF7">
    <property type="entry name" value="PROTEIN MAB-21-LIKE 4"/>
    <property type="match status" value="1"/>
</dbReference>
<dbReference type="SMART" id="SM01265">
    <property type="entry name" value="Mab-21"/>
    <property type="match status" value="1"/>
</dbReference>
<reference evidence="2" key="1">
    <citation type="submission" date="2025-08" db="UniProtKB">
        <authorList>
            <consortium name="Ensembl"/>
        </authorList>
    </citation>
    <scope>IDENTIFICATION</scope>
</reference>
<dbReference type="AlphaFoldDB" id="A0A8C9QRJ9"/>
<dbReference type="PANTHER" id="PTHR10656">
    <property type="entry name" value="CELL FATE DETERMINING PROTEIN MAB21-RELATED"/>
    <property type="match status" value="1"/>
</dbReference>
<dbReference type="InterPro" id="IPR024810">
    <property type="entry name" value="MAB21L/cGLR"/>
</dbReference>
<sequence length="452" mass="50312">VPGQPLSSPCQCPAMASQLSLWHHYLRAIRSREAPRAQDYQRAENALLAVLERVHALDPRFLVDYSRDLQAFQFSLRSSEDPVDMEVPLQVNTEALLIEELGAPEPGDGPALCRLGVPREAVGLAQWRTGDVFSTSEDEGQAECCGHIVPGKVLRVLKDLLVAAIVHCRHQVRQPPRSLNAASLSEEQLHLSLLVSSGWRKIRFNLVPVVRRKQGAPTLERVRLMPGFPEGTLRRILGQGVDLVPASPQRWRASTGYPLTQLLSVLGSLQGHRLDSLCILDRVNHESWRDGGQSPGLTFDHLKMALLWASVLFPAPEDWAELQGAVYRVLVVLLCCLATRNLPHPLCPGHNLLRGCGLDLSAVYQRVERFASQPEMSLRIHVTHLGRIPPPRIDNGVKALLQLPASDPAYWATAYFDVLLDKFQVFNIQDKDRISAMQGIFRKTKTLGTEES</sequence>
<dbReference type="Proteomes" id="UP000694422">
    <property type="component" value="Unplaced"/>
</dbReference>
<dbReference type="Pfam" id="PF20266">
    <property type="entry name" value="Mab-21_C"/>
    <property type="match status" value="1"/>
</dbReference>
<evidence type="ECO:0000259" key="1">
    <source>
        <dbReference type="Pfam" id="PF20266"/>
    </source>
</evidence>
<evidence type="ECO:0000313" key="2">
    <source>
        <dbReference type="Ensembl" id="ENSSDAP00000025821.1"/>
    </source>
</evidence>
<dbReference type="Ensembl" id="ENSSDAT00000029515.1">
    <property type="protein sequence ID" value="ENSSDAP00000025821.1"/>
    <property type="gene ID" value="ENSSDAG00000023441.1"/>
</dbReference>
<dbReference type="Gene3D" id="1.10.1410.40">
    <property type="match status" value="1"/>
</dbReference>
<feature type="domain" description="Mab-21-like HhH/H2TH-like" evidence="1">
    <location>
        <begin position="297"/>
        <end position="356"/>
    </location>
</feature>
<evidence type="ECO:0000313" key="3">
    <source>
        <dbReference type="Proteomes" id="UP000694422"/>
    </source>
</evidence>
<reference evidence="2" key="2">
    <citation type="submission" date="2025-09" db="UniProtKB">
        <authorList>
            <consortium name="Ensembl"/>
        </authorList>
    </citation>
    <scope>IDENTIFICATION</scope>
</reference>
<name>A0A8C9QRJ9_SPEDA</name>
<protein>
    <submittedName>
        <fullName evidence="2">Mab-21 like 4</fullName>
    </submittedName>
</protein>
<proteinExistence type="predicted"/>
<accession>A0A8C9QRJ9</accession>
<dbReference type="InterPro" id="IPR046906">
    <property type="entry name" value="Mab-21_HhH/H2TH-like"/>
</dbReference>